<proteinExistence type="predicted"/>
<protein>
    <recommendedName>
        <fullName evidence="3">CARDB domain-containing protein</fullName>
    </recommendedName>
</protein>
<evidence type="ECO:0000313" key="4">
    <source>
        <dbReference type="EMBL" id="GER59149.1"/>
    </source>
</evidence>
<dbReference type="Proteomes" id="UP000326509">
    <property type="component" value="Unassembled WGS sequence"/>
</dbReference>
<evidence type="ECO:0000256" key="1">
    <source>
        <dbReference type="ARBA" id="ARBA00022729"/>
    </source>
</evidence>
<dbReference type="Gene3D" id="2.60.40.10">
    <property type="entry name" value="Immunoglobulins"/>
    <property type="match status" value="1"/>
</dbReference>
<keyword evidence="1 2" id="KW-0732">Signal</keyword>
<sequence length="726" mass="79582">MKLSTLVIAVTALTSFSAMAQDTVGPQVVSTGEFLGKTIPLRDMPDIYEMQEAGYENIREIKQRFDPTQADAVINPNALPLNGDDLVRQSEQGTRQVMTTMQNFEGASLAEGQAVPPDPSGAVGPNHYVHAVNLVVKIFDKTGTLLSGPTFLGTFLGSGNNNGDPIVMYDQLADRFFVSQFRTSDNALIIGVSETPDPTGSYNLYSYSLDAFPDYPHYSIWPDAYFLTANKFNGNTTYAIDRQGMINGDANPAIIGFNLPQVVRNPATVFSPEPANLVGTDFDAGTPGYIVYLQDDQWGGVSFDHLKVWEIDVDFDTPANSTISANPLEIPTAPFDSFIRPFGQGDIEQPNTTRRVDAQSGIISYAANYRKFPTHNSWVITMNTDLGNFTPGIRWIELRNDATNDWSIFQEGTFAPADGEKRFMSSAAMDIDGNIGMAYNLGSENTPVAIKFTGRFDGDPLGEMTFPESTIWNGTGWQANTNRFGDYAHMTMDPDGLTFWHTTEYFQGVNNWRTRIASFRLNTGLLADVGVSSFVTPTTGDLGNAETVTVNVYNFGNDPQSNFDVQLSVDGTIVATETFSGTLAPFTGDTYTFTQTVDLSSPQTTYDIEARTLLTGDQNAPNDPFSIEVNNTLLSTNDVEFNSGEFNILPIGSKQYDLDFNTPRDFGDINYTVYNTIGQKVTAGNLENRGNEYVARMDMSAAVAGVYFVVVSNGEFQATKRVIVNK</sequence>
<comment type="caution">
    <text evidence="4">The sequence shown here is derived from an EMBL/GenBank/DDBJ whole genome shotgun (WGS) entry which is preliminary data.</text>
</comment>
<keyword evidence="5" id="KW-1185">Reference proteome</keyword>
<accession>A0A5J4INS8</accession>
<feature type="signal peptide" evidence="2">
    <location>
        <begin position="1"/>
        <end position="20"/>
    </location>
</feature>
<gene>
    <name evidence="4" type="ORF">ULMA_12570</name>
</gene>
<dbReference type="OrthoDB" id="1488385at2"/>
<feature type="chain" id="PRO_5023818767" description="CARDB domain-containing protein" evidence="2">
    <location>
        <begin position="21"/>
        <end position="726"/>
    </location>
</feature>
<evidence type="ECO:0000313" key="5">
    <source>
        <dbReference type="Proteomes" id="UP000326509"/>
    </source>
</evidence>
<dbReference type="EMBL" id="BKCG01000002">
    <property type="protein sequence ID" value="GER59149.1"/>
    <property type="molecule type" value="Genomic_DNA"/>
</dbReference>
<organism evidence="4 5">
    <name type="scientific">Patiriisocius marinus</name>
    <dbReference type="NCBI Taxonomy" id="1397112"/>
    <lineage>
        <taxon>Bacteria</taxon>
        <taxon>Pseudomonadati</taxon>
        <taxon>Bacteroidota</taxon>
        <taxon>Flavobacteriia</taxon>
        <taxon>Flavobacteriales</taxon>
        <taxon>Flavobacteriaceae</taxon>
        <taxon>Patiriisocius</taxon>
    </lineage>
</organism>
<dbReference type="AlphaFoldDB" id="A0A5J4INS8"/>
<dbReference type="InterPro" id="IPR013783">
    <property type="entry name" value="Ig-like_fold"/>
</dbReference>
<feature type="domain" description="CARDB" evidence="3">
    <location>
        <begin position="527"/>
        <end position="604"/>
    </location>
</feature>
<dbReference type="Pfam" id="PF07705">
    <property type="entry name" value="CARDB"/>
    <property type="match status" value="1"/>
</dbReference>
<evidence type="ECO:0000259" key="3">
    <source>
        <dbReference type="Pfam" id="PF07705"/>
    </source>
</evidence>
<evidence type="ECO:0000256" key="2">
    <source>
        <dbReference type="SAM" id="SignalP"/>
    </source>
</evidence>
<name>A0A5J4INS8_9FLAO</name>
<dbReference type="InterPro" id="IPR011635">
    <property type="entry name" value="CARDB"/>
</dbReference>
<dbReference type="RefSeq" id="WP_151673219.1">
    <property type="nucleotide sequence ID" value="NZ_BKCG01000002.1"/>
</dbReference>
<dbReference type="InterPro" id="IPR026444">
    <property type="entry name" value="Secre_tail"/>
</dbReference>
<reference evidence="4 5" key="1">
    <citation type="submission" date="2019-08" db="EMBL/GenBank/DDBJ databases">
        <title>Draft genome sequence of Ulvibacter marinus type strain NBRC 109484.</title>
        <authorList>
            <person name="Kawano K."/>
            <person name="Ushijima N."/>
            <person name="Kihara M."/>
            <person name="Itoh H."/>
        </authorList>
    </citation>
    <scope>NUCLEOTIDE SEQUENCE [LARGE SCALE GENOMIC DNA]</scope>
    <source>
        <strain evidence="4 5">NBRC 109484</strain>
    </source>
</reference>
<dbReference type="NCBIfam" id="TIGR04183">
    <property type="entry name" value="Por_Secre_tail"/>
    <property type="match status" value="1"/>
</dbReference>